<dbReference type="Gene3D" id="3.40.1440.10">
    <property type="entry name" value="GIY-YIG endonuclease"/>
    <property type="match status" value="1"/>
</dbReference>
<reference evidence="1" key="1">
    <citation type="journal article" date="2015" name="PeerJ">
        <title>First genomic representation of candidate bacterial phylum KSB3 points to enhanced environmental sensing as a trigger of wastewater bulking.</title>
        <authorList>
            <person name="Sekiguchi Y."/>
            <person name="Ohashi A."/>
            <person name="Parks D.H."/>
            <person name="Yamauchi T."/>
            <person name="Tyson G.W."/>
            <person name="Hugenholtz P."/>
        </authorList>
    </citation>
    <scope>NUCLEOTIDE SEQUENCE [LARGE SCALE GENOMIC DNA]</scope>
</reference>
<keyword evidence="2" id="KW-1185">Reference proteome</keyword>
<protein>
    <submittedName>
        <fullName evidence="1">Transcriptional regulator, ArsR family</fullName>
    </submittedName>
</protein>
<dbReference type="EMBL" id="DF820469">
    <property type="protein sequence ID" value="GAK59095.1"/>
    <property type="molecule type" value="Genomic_DNA"/>
</dbReference>
<evidence type="ECO:0000313" key="2">
    <source>
        <dbReference type="Proteomes" id="UP000030661"/>
    </source>
</evidence>
<dbReference type="eggNOG" id="COG3860">
    <property type="taxonomic scope" value="Bacteria"/>
</dbReference>
<dbReference type="HOGENOM" id="CLU_146070_0_0_0"/>
<sequence length="118" mass="13707">MDRRKELKLAYKQNPPPAGVFQIKNLVNGKIFLGSGLDVQGILNRHRSQLKFKSHRNKALQQDWNEYGPEQFSCEVLEYLESNDDPGYDARGDLTVLEELWLEKLQPYGEKGYHKLKS</sequence>
<dbReference type="AlphaFoldDB" id="A0A081C3E0"/>
<organism evidence="1">
    <name type="scientific">Vecturithrix granuli</name>
    <dbReference type="NCBI Taxonomy" id="1499967"/>
    <lineage>
        <taxon>Bacteria</taxon>
        <taxon>Candidatus Moduliflexota</taxon>
        <taxon>Candidatus Vecturitrichia</taxon>
        <taxon>Candidatus Vecturitrichales</taxon>
        <taxon>Candidatus Vecturitrichaceae</taxon>
        <taxon>Candidatus Vecturithrix</taxon>
    </lineage>
</organism>
<dbReference type="STRING" id="1499967.U27_06071"/>
<dbReference type="Proteomes" id="UP000030661">
    <property type="component" value="Unassembled WGS sequence"/>
</dbReference>
<accession>A0A081C3E0</accession>
<evidence type="ECO:0000313" key="1">
    <source>
        <dbReference type="EMBL" id="GAK59095.1"/>
    </source>
</evidence>
<gene>
    <name evidence="1" type="ORF">U27_06071</name>
</gene>
<name>A0A081C3E0_VECG1</name>
<proteinExistence type="predicted"/>
<dbReference type="InterPro" id="IPR035901">
    <property type="entry name" value="GIY-YIG_endonuc_sf"/>
</dbReference>
<dbReference type="CDD" id="cd10451">
    <property type="entry name" value="GIY-YIG_LuxR_like"/>
    <property type="match status" value="1"/>
</dbReference>
<dbReference type="SUPFAM" id="SSF82771">
    <property type="entry name" value="GIY-YIG endonuclease"/>
    <property type="match status" value="1"/>
</dbReference>